<keyword evidence="2" id="KW-1185">Reference proteome</keyword>
<dbReference type="PATRIC" id="fig|28128.5.peg.1511"/>
<accession>A0A133Q6Y8</accession>
<gene>
    <name evidence="1" type="ORF">HMPREF3226_01476</name>
</gene>
<name>A0A133Q6Y8_9BACT</name>
<dbReference type="AlphaFoldDB" id="A0A133Q6Y8"/>
<evidence type="ECO:0000313" key="1">
    <source>
        <dbReference type="EMBL" id="KXA38622.1"/>
    </source>
</evidence>
<comment type="caution">
    <text evidence="1">The sequence shown here is derived from an EMBL/GenBank/DDBJ whole genome shotgun (WGS) entry which is preliminary data.</text>
</comment>
<organism evidence="1 2">
    <name type="scientific">Prevotella corporis</name>
    <dbReference type="NCBI Taxonomy" id="28128"/>
    <lineage>
        <taxon>Bacteria</taxon>
        <taxon>Pseudomonadati</taxon>
        <taxon>Bacteroidota</taxon>
        <taxon>Bacteroidia</taxon>
        <taxon>Bacteroidales</taxon>
        <taxon>Prevotellaceae</taxon>
        <taxon>Prevotella</taxon>
    </lineage>
</organism>
<dbReference type="Proteomes" id="UP000070533">
    <property type="component" value="Unassembled WGS sequence"/>
</dbReference>
<sequence length="44" mass="5340">MLFAYLEIVENLSSQVSIYKDNANILNKRYFEYKSLLFWCFIVI</sequence>
<proteinExistence type="predicted"/>
<evidence type="ECO:0000313" key="2">
    <source>
        <dbReference type="Proteomes" id="UP000070533"/>
    </source>
</evidence>
<dbReference type="EMBL" id="LRQG01000108">
    <property type="protein sequence ID" value="KXA38622.1"/>
    <property type="molecule type" value="Genomic_DNA"/>
</dbReference>
<protein>
    <submittedName>
        <fullName evidence="1">Uncharacterized protein</fullName>
    </submittedName>
</protein>
<reference evidence="2" key="1">
    <citation type="submission" date="2016-01" db="EMBL/GenBank/DDBJ databases">
        <authorList>
            <person name="Mitreva M."/>
            <person name="Pepin K.H."/>
            <person name="Mihindukulasuriya K.A."/>
            <person name="Fulton R."/>
            <person name="Fronick C."/>
            <person name="O'Laughlin M."/>
            <person name="Miner T."/>
            <person name="Herter B."/>
            <person name="Rosa B.A."/>
            <person name="Cordes M."/>
            <person name="Tomlinson C."/>
            <person name="Wollam A."/>
            <person name="Palsikar V.B."/>
            <person name="Mardis E.R."/>
            <person name="Wilson R.K."/>
        </authorList>
    </citation>
    <scope>NUCLEOTIDE SEQUENCE [LARGE SCALE GENOMIC DNA]</scope>
    <source>
        <strain evidence="2">MJR7716</strain>
    </source>
</reference>